<dbReference type="InterPro" id="IPR025738">
    <property type="entry name" value="BatD"/>
</dbReference>
<proteinExistence type="predicted"/>
<keyword evidence="3" id="KW-1185">Reference proteome</keyword>
<dbReference type="RefSeq" id="WP_218253994.1">
    <property type="nucleotide sequence ID" value="NZ_JABXWD010000561.1"/>
</dbReference>
<name>A0ABS6S3F3_9BACT</name>
<sequence>MGIRNKHDRRYGCTFLVVVVVLATYGSAIAFVITFRAYVDKAVVLTGDTITYSVEVDPTVGIDLQFPAYNTGNDNLTILDEAMHQGGFVIKSTIKRYKLRSYTPGTYKLPPATVKYKSQSTRDYTEAKTNEVTIEVKSAREKTPATDIRDIKDLQDSKVPWPYIIAGALTLLIAALALYLLRRRRAAKQAPPPRKTPHEMAYEALERLRAGTLLQDGLTKEYFIELSAIIRYYIEDRFLLKAPEMTTEEFLFNVKEARQLSVSQKELLRDFLLRCDMVKFARYGPAPEEIEESFNVARRFVDETRPLQQSAPETKDA</sequence>
<evidence type="ECO:0008006" key="4">
    <source>
        <dbReference type="Google" id="ProtNLM"/>
    </source>
</evidence>
<evidence type="ECO:0000256" key="1">
    <source>
        <dbReference type="SAM" id="Phobius"/>
    </source>
</evidence>
<dbReference type="EMBL" id="JABXWD010000561">
    <property type="protein sequence ID" value="MBV6343379.1"/>
    <property type="molecule type" value="Genomic_DNA"/>
</dbReference>
<keyword evidence="1" id="KW-0812">Transmembrane</keyword>
<feature type="transmembrane region" description="Helical" evidence="1">
    <location>
        <begin position="12"/>
        <end position="35"/>
    </location>
</feature>
<evidence type="ECO:0000313" key="2">
    <source>
        <dbReference type="EMBL" id="MBV6343379.1"/>
    </source>
</evidence>
<accession>A0ABS6S3F3</accession>
<dbReference type="Pfam" id="PF13584">
    <property type="entry name" value="BatD"/>
    <property type="match status" value="1"/>
</dbReference>
<feature type="transmembrane region" description="Helical" evidence="1">
    <location>
        <begin position="161"/>
        <end position="181"/>
    </location>
</feature>
<organism evidence="2 3">
    <name type="scientific">Candidatus Magnetobacterium casense</name>
    <dbReference type="NCBI Taxonomy" id="1455061"/>
    <lineage>
        <taxon>Bacteria</taxon>
        <taxon>Pseudomonadati</taxon>
        <taxon>Nitrospirota</taxon>
        <taxon>Thermodesulfovibrionia</taxon>
        <taxon>Thermodesulfovibrionales</taxon>
        <taxon>Candidatus Magnetobacteriaceae</taxon>
        <taxon>Candidatus Magnetobacterium</taxon>
    </lineage>
</organism>
<comment type="caution">
    <text evidence="2">The sequence shown here is derived from an EMBL/GenBank/DDBJ whole genome shotgun (WGS) entry which is preliminary data.</text>
</comment>
<reference evidence="2 3" key="1">
    <citation type="journal article" date="2020" name="J Geophys Res Biogeosci">
        <title>Magnetotaxis as an Adaptation to Enable Bacterial Shuttling of Microbial Sulfur and Sulfur Cycling Across Aquatic Oxic#Anoxic Interfaces.</title>
        <authorList>
            <person name="Li J."/>
            <person name="Liu P."/>
            <person name="Wang J."/>
            <person name="Roberts A.P."/>
            <person name="Pan Y."/>
        </authorList>
    </citation>
    <scope>NUCLEOTIDE SEQUENCE [LARGE SCALE GENOMIC DNA]</scope>
    <source>
        <strain evidence="2 3">MYR-1_YQ</strain>
    </source>
</reference>
<keyword evidence="1" id="KW-0472">Membrane</keyword>
<keyword evidence="1" id="KW-1133">Transmembrane helix</keyword>
<protein>
    <recommendedName>
        <fullName evidence="4">DUF4381 domain-containing protein</fullName>
    </recommendedName>
</protein>
<dbReference type="Proteomes" id="UP001196980">
    <property type="component" value="Unassembled WGS sequence"/>
</dbReference>
<gene>
    <name evidence="2" type="ORF">HWQ67_17525</name>
</gene>
<evidence type="ECO:0000313" key="3">
    <source>
        <dbReference type="Proteomes" id="UP001196980"/>
    </source>
</evidence>